<dbReference type="PANTHER" id="PTHR12526">
    <property type="entry name" value="GLYCOSYLTRANSFERASE"/>
    <property type="match status" value="1"/>
</dbReference>
<feature type="domain" description="Glycosyl transferase family 1" evidence="3">
    <location>
        <begin position="233"/>
        <end position="387"/>
    </location>
</feature>
<sequence length="431" mass="46961">MPHSATADASLPPAPAAGTILLYLPVAFHQADDGSWLLEDQACNGLRLWARHFEKLIVIAPLRPGLPPPAWVGLSRIGPALERIEIVPLPWAWRPDQFLRRLPRVRRQIRALIPRADWLGFAIGGLFGDWGAVAAYEARRQGRMHYIWADRVESAVTRERAKSAGKWRHRLLARLYHRPMAAMERDLVRHASLGLFHGRDTWSHYAPLSPNPQLVHDIHINREDHLPPAALKRKITEAGSGPLRIIYTGRAEPMKGAMDWVEALVLLAEQGVDFRATWAGEGSALPQMQARISAAGLSDKIALPGFITGRETILALLREADVMAFCHKTPESPRCLIEALISGTPIIGYDSAYPRDLIAGHGGGLLVPGQSPAALAAALAGLARDRARLGALIAHAAGDGAPFSDDAVFAHRAGLILTHLPRFGRTGQSPG</sequence>
<evidence type="ECO:0000256" key="2">
    <source>
        <dbReference type="ARBA" id="ARBA00022679"/>
    </source>
</evidence>
<protein>
    <submittedName>
        <fullName evidence="4">Glycosyltransferase</fullName>
    </submittedName>
</protein>
<organism evidence="4 5">
    <name type="scientific">Pseudogemmobacter faecipullorum</name>
    <dbReference type="NCBI Taxonomy" id="2755041"/>
    <lineage>
        <taxon>Bacteria</taxon>
        <taxon>Pseudomonadati</taxon>
        <taxon>Pseudomonadota</taxon>
        <taxon>Alphaproteobacteria</taxon>
        <taxon>Rhodobacterales</taxon>
        <taxon>Paracoccaceae</taxon>
        <taxon>Pseudogemmobacter</taxon>
    </lineage>
</organism>
<evidence type="ECO:0000259" key="3">
    <source>
        <dbReference type="Pfam" id="PF00534"/>
    </source>
</evidence>
<keyword evidence="1" id="KW-0328">Glycosyltransferase</keyword>
<dbReference type="SUPFAM" id="SSF53756">
    <property type="entry name" value="UDP-Glycosyltransferase/glycogen phosphorylase"/>
    <property type="match status" value="1"/>
</dbReference>
<dbReference type="PANTHER" id="PTHR12526:SF510">
    <property type="entry name" value="D-INOSITOL 3-PHOSPHATE GLYCOSYLTRANSFERASE"/>
    <property type="match status" value="1"/>
</dbReference>
<dbReference type="Gene3D" id="3.40.50.2000">
    <property type="entry name" value="Glycogen Phosphorylase B"/>
    <property type="match status" value="1"/>
</dbReference>
<keyword evidence="2" id="KW-0808">Transferase</keyword>
<dbReference type="InterPro" id="IPR001296">
    <property type="entry name" value="Glyco_trans_1"/>
</dbReference>
<evidence type="ECO:0000313" key="4">
    <source>
        <dbReference type="EMBL" id="MCB5408976.1"/>
    </source>
</evidence>
<dbReference type="Proteomes" id="UP001198571">
    <property type="component" value="Unassembled WGS sequence"/>
</dbReference>
<gene>
    <name evidence="4" type="ORF">H0485_02980</name>
</gene>
<accession>A0ABS8CHV3</accession>
<evidence type="ECO:0000256" key="1">
    <source>
        <dbReference type="ARBA" id="ARBA00022676"/>
    </source>
</evidence>
<comment type="caution">
    <text evidence="4">The sequence shown here is derived from an EMBL/GenBank/DDBJ whole genome shotgun (WGS) entry which is preliminary data.</text>
</comment>
<reference evidence="4 5" key="1">
    <citation type="submission" date="2020-07" db="EMBL/GenBank/DDBJ databases">
        <title>Pseudogemmobacter sp. nov., isolated from poultry manure in Taiwan.</title>
        <authorList>
            <person name="Lin S.-Y."/>
            <person name="Tang Y.-S."/>
            <person name="Young C.-C."/>
        </authorList>
    </citation>
    <scope>NUCLEOTIDE SEQUENCE [LARGE SCALE GENOMIC DNA]</scope>
    <source>
        <strain evidence="4 5">CC-YST710</strain>
    </source>
</reference>
<dbReference type="EMBL" id="JACDXX010000002">
    <property type="protein sequence ID" value="MCB5408976.1"/>
    <property type="molecule type" value="Genomic_DNA"/>
</dbReference>
<dbReference type="Pfam" id="PF00534">
    <property type="entry name" value="Glycos_transf_1"/>
    <property type="match status" value="1"/>
</dbReference>
<keyword evidence="5" id="KW-1185">Reference proteome</keyword>
<name>A0ABS8CHV3_9RHOB</name>
<proteinExistence type="predicted"/>
<evidence type="ECO:0000313" key="5">
    <source>
        <dbReference type="Proteomes" id="UP001198571"/>
    </source>
</evidence>